<proteinExistence type="predicted"/>
<accession>A0A655BTN9</accession>
<evidence type="ECO:0000313" key="3">
    <source>
        <dbReference type="Proteomes" id="UP000041314"/>
    </source>
</evidence>
<gene>
    <name evidence="1" type="ORF">ERS008198_00987</name>
    <name evidence="2" type="ORF">ERS008207_01502</name>
</gene>
<organism evidence="1 3">
    <name type="scientific">Salmonella enterica subsp. enterica serovar Bovismorbificans</name>
    <dbReference type="NCBI Taxonomy" id="58097"/>
    <lineage>
        <taxon>Bacteria</taxon>
        <taxon>Pseudomonadati</taxon>
        <taxon>Pseudomonadota</taxon>
        <taxon>Gammaproteobacteria</taxon>
        <taxon>Enterobacterales</taxon>
        <taxon>Enterobacteriaceae</taxon>
        <taxon>Salmonella</taxon>
    </lineage>
</organism>
<sequence>MRFRVHFANRDGGAAGIDQIVDDDKAFAVAFCTFQHFQFALVIVIVAGDAYGIDMTNAQFTRQ</sequence>
<name>A0A655BTN9_SALET</name>
<reference evidence="3 4" key="1">
    <citation type="submission" date="2015-03" db="EMBL/GenBank/DDBJ databases">
        <authorList>
            <consortium name="Pathogen Informatics"/>
        </authorList>
    </citation>
    <scope>NUCLEOTIDE SEQUENCE [LARGE SCALE GENOMIC DNA]</scope>
    <source>
        <strain evidence="1 3">A1104</strain>
        <strain evidence="2 4">D4891</strain>
    </source>
</reference>
<dbReference type="Proteomes" id="UP000041314">
    <property type="component" value="Unassembled WGS sequence"/>
</dbReference>
<dbReference type="EMBL" id="CQPA01000005">
    <property type="protein sequence ID" value="CNT77931.1"/>
    <property type="molecule type" value="Genomic_DNA"/>
</dbReference>
<dbReference type="EMBL" id="CQPD01000012">
    <property type="protein sequence ID" value="CNT97571.1"/>
    <property type="molecule type" value="Genomic_DNA"/>
</dbReference>
<dbReference type="AlphaFoldDB" id="A0A655BTN9"/>
<evidence type="ECO:0000313" key="2">
    <source>
        <dbReference type="EMBL" id="CNT97571.1"/>
    </source>
</evidence>
<dbReference type="Proteomes" id="UP000042394">
    <property type="component" value="Unassembled WGS sequence"/>
</dbReference>
<protein>
    <submittedName>
        <fullName evidence="1">Uncharacterized protein</fullName>
    </submittedName>
</protein>
<evidence type="ECO:0000313" key="1">
    <source>
        <dbReference type="EMBL" id="CNT77931.1"/>
    </source>
</evidence>
<evidence type="ECO:0000313" key="4">
    <source>
        <dbReference type="Proteomes" id="UP000042394"/>
    </source>
</evidence>